<protein>
    <recommendedName>
        <fullName evidence="11">Peptidase M50 domain-containing protein</fullName>
    </recommendedName>
</protein>
<evidence type="ECO:0000256" key="1">
    <source>
        <dbReference type="ARBA" id="ARBA00001947"/>
    </source>
</evidence>
<comment type="subcellular location">
    <subcellularLocation>
        <location evidence="2">Membrane</location>
        <topology evidence="2">Multi-pass membrane protein</topology>
    </subcellularLocation>
</comment>
<feature type="transmembrane region" description="Helical" evidence="10">
    <location>
        <begin position="51"/>
        <end position="71"/>
    </location>
</feature>
<comment type="cofactor">
    <cofactor evidence="1">
        <name>Zn(2+)</name>
        <dbReference type="ChEBI" id="CHEBI:29105"/>
    </cofactor>
</comment>
<reference evidence="12 13" key="1">
    <citation type="journal article" date="2016" name="Nat. Commun.">
        <title>Thousands of microbial genomes shed light on interconnected biogeochemical processes in an aquifer system.</title>
        <authorList>
            <person name="Anantharaman K."/>
            <person name="Brown C.T."/>
            <person name="Hug L.A."/>
            <person name="Sharon I."/>
            <person name="Castelle C.J."/>
            <person name="Probst A.J."/>
            <person name="Thomas B.C."/>
            <person name="Singh A."/>
            <person name="Wilkins M.J."/>
            <person name="Karaoz U."/>
            <person name="Brodie E.L."/>
            <person name="Williams K.H."/>
            <person name="Hubbard S.S."/>
            <person name="Banfield J.F."/>
        </authorList>
    </citation>
    <scope>NUCLEOTIDE SEQUENCE [LARGE SCALE GENOMIC DNA]</scope>
    <source>
        <strain evidence="13">RIFCSPLOWO2_12_FULL_64_10</strain>
    </source>
</reference>
<dbReference type="EMBL" id="MFKF01000154">
    <property type="protein sequence ID" value="OGG52185.1"/>
    <property type="molecule type" value="Genomic_DNA"/>
</dbReference>
<feature type="domain" description="Peptidase M50" evidence="11">
    <location>
        <begin position="22"/>
        <end position="194"/>
    </location>
</feature>
<feature type="transmembrane region" description="Helical" evidence="10">
    <location>
        <begin position="9"/>
        <end position="31"/>
    </location>
</feature>
<dbReference type="CDD" id="cd06160">
    <property type="entry name" value="S2P-M50_like_2"/>
    <property type="match status" value="1"/>
</dbReference>
<comment type="caution">
    <text evidence="12">The sequence shown here is derived from an EMBL/GenBank/DDBJ whole genome shotgun (WGS) entry which is preliminary data.</text>
</comment>
<evidence type="ECO:0000313" key="13">
    <source>
        <dbReference type="Proteomes" id="UP000178606"/>
    </source>
</evidence>
<keyword evidence="7" id="KW-0809">Transit peptide</keyword>
<dbReference type="Proteomes" id="UP000178606">
    <property type="component" value="Unassembled WGS sequence"/>
</dbReference>
<evidence type="ECO:0000256" key="8">
    <source>
        <dbReference type="ARBA" id="ARBA00022989"/>
    </source>
</evidence>
<evidence type="ECO:0000256" key="2">
    <source>
        <dbReference type="ARBA" id="ARBA00004141"/>
    </source>
</evidence>
<dbReference type="Pfam" id="PF02163">
    <property type="entry name" value="Peptidase_M50"/>
    <property type="match status" value="1"/>
</dbReference>
<keyword evidence="6" id="KW-0378">Hydrolase</keyword>
<evidence type="ECO:0000256" key="4">
    <source>
        <dbReference type="ARBA" id="ARBA00022670"/>
    </source>
</evidence>
<dbReference type="InterPro" id="IPR044838">
    <property type="entry name" value="EGY1-like"/>
</dbReference>
<evidence type="ECO:0000256" key="3">
    <source>
        <dbReference type="ARBA" id="ARBA00007931"/>
    </source>
</evidence>
<organism evidence="12 13">
    <name type="scientific">Handelsmanbacteria sp. (strain RIFCSPLOWO2_12_FULL_64_10)</name>
    <dbReference type="NCBI Taxonomy" id="1817868"/>
    <lineage>
        <taxon>Bacteria</taxon>
        <taxon>Candidatus Handelsmaniibacteriota</taxon>
    </lineage>
</organism>
<evidence type="ECO:0000256" key="6">
    <source>
        <dbReference type="ARBA" id="ARBA00022801"/>
    </source>
</evidence>
<dbReference type="GO" id="GO:0008233">
    <property type="term" value="F:peptidase activity"/>
    <property type="evidence" value="ECO:0007669"/>
    <property type="project" value="UniProtKB-KW"/>
</dbReference>
<proteinExistence type="inferred from homology"/>
<accession>A0A1F6CST2</accession>
<keyword evidence="5 10" id="KW-0812">Transmembrane</keyword>
<dbReference type="InterPro" id="IPR008915">
    <property type="entry name" value="Peptidase_M50"/>
</dbReference>
<name>A0A1F6CST2_HANXR</name>
<evidence type="ECO:0000256" key="7">
    <source>
        <dbReference type="ARBA" id="ARBA00022946"/>
    </source>
</evidence>
<feature type="transmembrane region" description="Helical" evidence="10">
    <location>
        <begin position="83"/>
        <end position="108"/>
    </location>
</feature>
<sequence length="287" mass="31064">MATTTFSGLFLFGSFFSGCLYSIAVLTILGVHELGHYFASRRWGVRATLPYFIPFPPNPYVLSFGTMGAVIKIRSPIPNRNALVDIGAAGPIAGFVVAVIALVVGLSLSEVQSFETQRGLVFSPDGESILSSWMISLTLGKFPPGAIISLHPIALAGWLGLFITVLNLLPIGQLDGGHIVYALFGRRHTSIANAATVLLFLLCLAGPPYSWLNVLRTSDFHAGLKVWAMSRWLGWIFFAVLVRAILGIQHPPPMDAETPLKPSRRVIGYVALAIFVLCFIPVPFGEI</sequence>
<feature type="transmembrane region" description="Helical" evidence="10">
    <location>
        <begin position="266"/>
        <end position="284"/>
    </location>
</feature>
<keyword evidence="4" id="KW-0645">Protease</keyword>
<evidence type="ECO:0000256" key="10">
    <source>
        <dbReference type="SAM" id="Phobius"/>
    </source>
</evidence>
<evidence type="ECO:0000256" key="9">
    <source>
        <dbReference type="ARBA" id="ARBA00023136"/>
    </source>
</evidence>
<evidence type="ECO:0000259" key="11">
    <source>
        <dbReference type="Pfam" id="PF02163"/>
    </source>
</evidence>
<evidence type="ECO:0000256" key="5">
    <source>
        <dbReference type="ARBA" id="ARBA00022692"/>
    </source>
</evidence>
<feature type="transmembrane region" description="Helical" evidence="10">
    <location>
        <begin position="146"/>
        <end position="169"/>
    </location>
</feature>
<evidence type="ECO:0000313" key="12">
    <source>
        <dbReference type="EMBL" id="OGG52185.1"/>
    </source>
</evidence>
<feature type="transmembrane region" description="Helical" evidence="10">
    <location>
        <begin position="229"/>
        <end position="246"/>
    </location>
</feature>
<dbReference type="PANTHER" id="PTHR31412">
    <property type="entry name" value="ZINC METALLOPROTEASE EGY1"/>
    <property type="match status" value="1"/>
</dbReference>
<keyword evidence="8 10" id="KW-1133">Transmembrane helix</keyword>
<dbReference type="PANTHER" id="PTHR31412:SF0">
    <property type="entry name" value="ZINC METALLOPROTEASE EGY1, CHLOROPLASTIC-RELATED"/>
    <property type="match status" value="1"/>
</dbReference>
<dbReference type="GO" id="GO:0016020">
    <property type="term" value="C:membrane"/>
    <property type="evidence" value="ECO:0007669"/>
    <property type="project" value="UniProtKB-SubCell"/>
</dbReference>
<dbReference type="GO" id="GO:0006508">
    <property type="term" value="P:proteolysis"/>
    <property type="evidence" value="ECO:0007669"/>
    <property type="project" value="UniProtKB-KW"/>
</dbReference>
<dbReference type="AlphaFoldDB" id="A0A1F6CST2"/>
<gene>
    <name evidence="12" type="ORF">A3F84_19365</name>
</gene>
<keyword evidence="9 10" id="KW-0472">Membrane</keyword>
<comment type="similarity">
    <text evidence="3">Belongs to the peptidase M50B family.</text>
</comment>
<feature type="transmembrane region" description="Helical" evidence="10">
    <location>
        <begin position="190"/>
        <end position="209"/>
    </location>
</feature>